<feature type="chain" id="PRO_5043433139" description="Apple domain-containing protein" evidence="1">
    <location>
        <begin position="21"/>
        <end position="145"/>
    </location>
</feature>
<keyword evidence="1" id="KW-0732">Signal</keyword>
<sequence>MLFKLSTILSLSVTAMTVSASIVALHQATRSEILARQKELATRSSSTVPWAVYKNVGYSGGSSYDYVDNVESYQACNQLCQDNANCKNANFYDDSGTCGLATTNDYFGHYAPEHLAVRNADCNTIPPSTYGNAADVYCCIEFRSS</sequence>
<dbReference type="Proteomes" id="UP001355207">
    <property type="component" value="Chromosome 2"/>
</dbReference>
<proteinExistence type="predicted"/>
<dbReference type="InterPro" id="IPR003609">
    <property type="entry name" value="Pan_app"/>
</dbReference>
<dbReference type="RefSeq" id="XP_066074015.1">
    <property type="nucleotide sequence ID" value="XM_066217918.1"/>
</dbReference>
<dbReference type="AlphaFoldDB" id="A0AAX4JRC4"/>
<name>A0AAX4JRC4_9TREE</name>
<evidence type="ECO:0000256" key="1">
    <source>
        <dbReference type="SAM" id="SignalP"/>
    </source>
</evidence>
<dbReference type="SUPFAM" id="SSF57414">
    <property type="entry name" value="Hairpin loop containing domain-like"/>
    <property type="match status" value="1"/>
</dbReference>
<keyword evidence="4" id="KW-1185">Reference proteome</keyword>
<dbReference type="GeneID" id="91092812"/>
<feature type="signal peptide" evidence="1">
    <location>
        <begin position="1"/>
        <end position="20"/>
    </location>
</feature>
<evidence type="ECO:0000313" key="4">
    <source>
        <dbReference type="Proteomes" id="UP001355207"/>
    </source>
</evidence>
<accession>A0AAX4JRC4</accession>
<dbReference type="EMBL" id="CP144099">
    <property type="protein sequence ID" value="WWC87252.1"/>
    <property type="molecule type" value="Genomic_DNA"/>
</dbReference>
<dbReference type="Gene3D" id="3.50.4.10">
    <property type="entry name" value="Hepatocyte Growth Factor"/>
    <property type="match status" value="1"/>
</dbReference>
<gene>
    <name evidence="3" type="ORF">L201_002140</name>
</gene>
<organism evidence="3 4">
    <name type="scientific">Kwoniella dendrophila CBS 6074</name>
    <dbReference type="NCBI Taxonomy" id="1295534"/>
    <lineage>
        <taxon>Eukaryota</taxon>
        <taxon>Fungi</taxon>
        <taxon>Dikarya</taxon>
        <taxon>Basidiomycota</taxon>
        <taxon>Agaricomycotina</taxon>
        <taxon>Tremellomycetes</taxon>
        <taxon>Tremellales</taxon>
        <taxon>Cryptococcaceae</taxon>
        <taxon>Kwoniella</taxon>
    </lineage>
</organism>
<evidence type="ECO:0000259" key="2">
    <source>
        <dbReference type="Pfam" id="PF00024"/>
    </source>
</evidence>
<dbReference type="Pfam" id="PF00024">
    <property type="entry name" value="PAN_1"/>
    <property type="match status" value="1"/>
</dbReference>
<feature type="domain" description="Apple" evidence="2">
    <location>
        <begin position="58"/>
        <end position="107"/>
    </location>
</feature>
<evidence type="ECO:0000313" key="3">
    <source>
        <dbReference type="EMBL" id="WWC87252.1"/>
    </source>
</evidence>
<reference evidence="3 4" key="1">
    <citation type="submission" date="2024-01" db="EMBL/GenBank/DDBJ databases">
        <title>Comparative genomics of Cryptococcus and Kwoniella reveals pathogenesis evolution and contrasting modes of karyotype evolution via chromosome fusion or intercentromeric recombination.</title>
        <authorList>
            <person name="Coelho M.A."/>
            <person name="David-Palma M."/>
            <person name="Shea T."/>
            <person name="Bowers K."/>
            <person name="McGinley-Smith S."/>
            <person name="Mohammad A.W."/>
            <person name="Gnirke A."/>
            <person name="Yurkov A.M."/>
            <person name="Nowrousian M."/>
            <person name="Sun S."/>
            <person name="Cuomo C.A."/>
            <person name="Heitman J."/>
        </authorList>
    </citation>
    <scope>NUCLEOTIDE SEQUENCE [LARGE SCALE GENOMIC DNA]</scope>
    <source>
        <strain evidence="3 4">CBS 6074</strain>
    </source>
</reference>
<protein>
    <recommendedName>
        <fullName evidence="2">Apple domain-containing protein</fullName>
    </recommendedName>
</protein>